<evidence type="ECO:0000313" key="1">
    <source>
        <dbReference type="EMBL" id="MBC3899826.1"/>
    </source>
</evidence>
<dbReference type="RefSeq" id="WP_186894235.1">
    <property type="nucleotide sequence ID" value="NZ_WJBE01000007.1"/>
</dbReference>
<organism evidence="1 2">
    <name type="scientific">Acetobacterium malicum</name>
    <dbReference type="NCBI Taxonomy" id="52692"/>
    <lineage>
        <taxon>Bacteria</taxon>
        <taxon>Bacillati</taxon>
        <taxon>Bacillota</taxon>
        <taxon>Clostridia</taxon>
        <taxon>Eubacteriales</taxon>
        <taxon>Eubacteriaceae</taxon>
        <taxon>Acetobacterium</taxon>
    </lineage>
</organism>
<name>A0ABR6YXJ1_9FIRM</name>
<accession>A0ABR6YXJ1</accession>
<keyword evidence="2" id="KW-1185">Reference proteome</keyword>
<reference evidence="1 2" key="1">
    <citation type="journal article" date="2020" name="mSystems">
        <title>Defining Genomic and Predicted Metabolic Features of the Acetobacterium Genus.</title>
        <authorList>
            <person name="Ross D.E."/>
            <person name="Marshall C.W."/>
            <person name="Gulliver D."/>
            <person name="May H.D."/>
            <person name="Norman R.S."/>
        </authorList>
    </citation>
    <scope>NUCLEOTIDE SEQUENCE [LARGE SCALE GENOMIC DNA]</scope>
    <source>
        <strain evidence="1 2">DSM 4132</strain>
    </source>
</reference>
<protein>
    <recommendedName>
        <fullName evidence="3">WG repeat-containing protein</fullName>
    </recommendedName>
</protein>
<comment type="caution">
    <text evidence="1">The sequence shown here is derived from an EMBL/GenBank/DDBJ whole genome shotgun (WGS) entry which is preliminary data.</text>
</comment>
<proteinExistence type="predicted"/>
<dbReference type="Proteomes" id="UP000622405">
    <property type="component" value="Unassembled WGS sequence"/>
</dbReference>
<sequence length="591" mass="68279">MNKNNNALNFNEKLTPCHIVIVDHGFSSRFDTCEAVIKAHKVYAYTNNKGKIELLPVRDTEFFRSRDWFDGYSDPQLLLHFELNGKWGLFSIKTGSIVIEPVWDFIGRVTTDYLHVISTNDKLELEAQNDAVESEEFDRVVEIERAIAEMPQALPETDMAISDDWELQKEFKSMRALDGDPLLARKIVSPLFNENGNLNFIDYYEYLEHLNYGVCKHGMIDRSNLVVIPVEYDYLREILIDRESCFLVQKGQLMGLLSAENKFIIPLVWNDMGIVPDLYSKDEKLIIVSRDQQFGVIDLESREIIPLIYDKIEMARIGETVYFKVLANGKQGIVNRKNEPMIPIRWDCLTPVIFWNDIVDCDTLWEGALEAIICFEKAPEFESLAEAMADDGSDTFKFGIYDLQFNLVCPAELDGCQIMDTDYELAEELKPHSYVLLFKGPLCGVLVDGERLLSEPVLSDEAAIDLLRRCQRSDYIKDFLDDLKKDVHQIRISYELPDREGKQIIYKPVYWEWEGLTMTNWVDETMGLRRTMPSKDRLVSLAEYVVMVLEDLKEPVLADWAKGLMALIEAEQYQELVIMLDELVEQLETLK</sequence>
<evidence type="ECO:0000313" key="2">
    <source>
        <dbReference type="Proteomes" id="UP000622405"/>
    </source>
</evidence>
<gene>
    <name evidence="1" type="ORF">GH811_09385</name>
</gene>
<evidence type="ECO:0008006" key="3">
    <source>
        <dbReference type="Google" id="ProtNLM"/>
    </source>
</evidence>
<dbReference type="EMBL" id="WJBE01000007">
    <property type="protein sequence ID" value="MBC3899826.1"/>
    <property type="molecule type" value="Genomic_DNA"/>
</dbReference>